<reference evidence="4 5" key="1">
    <citation type="submission" date="2019-08" db="EMBL/GenBank/DDBJ databases">
        <title>A chromosome-level genome assembly, high-density linkage maps, and genome scans reveal the genomic architecture of hybrid incompatibilities underlying speciation via character displacement in darters (Percidae: Etheostominae).</title>
        <authorList>
            <person name="Moran R.L."/>
            <person name="Catchen J.M."/>
            <person name="Fuller R.C."/>
        </authorList>
    </citation>
    <scope>NUCLEOTIDE SEQUENCE [LARGE SCALE GENOMIC DNA]</scope>
    <source>
        <strain evidence="4">EspeVRDwgs_2016</strain>
        <tissue evidence="4">Muscle</tissue>
    </source>
</reference>
<dbReference type="GO" id="GO:0060271">
    <property type="term" value="P:cilium assembly"/>
    <property type="evidence" value="ECO:0007669"/>
    <property type="project" value="InterPro"/>
</dbReference>
<gene>
    <name evidence="4" type="ORF">FQN60_006453</name>
</gene>
<evidence type="ECO:0000259" key="3">
    <source>
        <dbReference type="Pfam" id="PF23652"/>
    </source>
</evidence>
<dbReference type="Pfam" id="PF15806">
    <property type="entry name" value="TRAPP14_N"/>
    <property type="match status" value="2"/>
</dbReference>
<dbReference type="Pfam" id="PF23652">
    <property type="entry name" value="TRAPP14_C"/>
    <property type="match status" value="1"/>
</dbReference>
<evidence type="ECO:0008006" key="6">
    <source>
        <dbReference type="Google" id="ProtNLM"/>
    </source>
</evidence>
<dbReference type="PANTHER" id="PTHR16096">
    <property type="entry name" value="MICROTUBULE-ASSOCIATED PROTEIN 11"/>
    <property type="match status" value="1"/>
</dbReference>
<feature type="domain" description="TRAPP14 C-terminal" evidence="3">
    <location>
        <begin position="302"/>
        <end position="498"/>
    </location>
</feature>
<keyword evidence="5" id="KW-1185">Reference proteome</keyword>
<dbReference type="EMBL" id="VOFY01000019">
    <property type="protein sequence ID" value="KAA8582782.1"/>
    <property type="molecule type" value="Genomic_DNA"/>
</dbReference>
<evidence type="ECO:0000313" key="4">
    <source>
        <dbReference type="EMBL" id="KAA8582782.1"/>
    </source>
</evidence>
<dbReference type="PANTHER" id="PTHR16096:SF8">
    <property type="entry name" value="TRAFFICKING PROTEIN PARTICLE COMPLEX SUBUNIT 14"/>
    <property type="match status" value="1"/>
</dbReference>
<feature type="region of interest" description="Disordered" evidence="1">
    <location>
        <begin position="409"/>
        <end position="478"/>
    </location>
</feature>
<feature type="compositionally biased region" description="Basic and acidic residues" evidence="1">
    <location>
        <begin position="111"/>
        <end position="120"/>
    </location>
</feature>
<feature type="compositionally biased region" description="Polar residues" evidence="1">
    <location>
        <begin position="431"/>
        <end position="441"/>
    </location>
</feature>
<dbReference type="Proteomes" id="UP000327493">
    <property type="component" value="Chromosome 19"/>
</dbReference>
<feature type="compositionally biased region" description="Low complexity" evidence="1">
    <location>
        <begin position="136"/>
        <end position="147"/>
    </location>
</feature>
<dbReference type="AlphaFoldDB" id="A0A5J5CLP1"/>
<dbReference type="GO" id="GO:1990071">
    <property type="term" value="C:TRAPPII protein complex"/>
    <property type="evidence" value="ECO:0007669"/>
    <property type="project" value="TreeGrafter"/>
</dbReference>
<feature type="compositionally biased region" description="Polar residues" evidence="1">
    <location>
        <begin position="86"/>
        <end position="98"/>
    </location>
</feature>
<evidence type="ECO:0000259" key="2">
    <source>
        <dbReference type="Pfam" id="PF15806"/>
    </source>
</evidence>
<organism evidence="4 5">
    <name type="scientific">Etheostoma spectabile</name>
    <name type="common">orangethroat darter</name>
    <dbReference type="NCBI Taxonomy" id="54343"/>
    <lineage>
        <taxon>Eukaryota</taxon>
        <taxon>Metazoa</taxon>
        <taxon>Chordata</taxon>
        <taxon>Craniata</taxon>
        <taxon>Vertebrata</taxon>
        <taxon>Euteleostomi</taxon>
        <taxon>Actinopterygii</taxon>
        <taxon>Neopterygii</taxon>
        <taxon>Teleostei</taxon>
        <taxon>Neoteleostei</taxon>
        <taxon>Acanthomorphata</taxon>
        <taxon>Eupercaria</taxon>
        <taxon>Perciformes</taxon>
        <taxon>Percoidei</taxon>
        <taxon>Percidae</taxon>
        <taxon>Etheostomatinae</taxon>
        <taxon>Etheostoma</taxon>
    </lineage>
</organism>
<dbReference type="GO" id="GO:0043014">
    <property type="term" value="F:alpha-tubulin binding"/>
    <property type="evidence" value="ECO:0007669"/>
    <property type="project" value="InterPro"/>
</dbReference>
<evidence type="ECO:0000313" key="5">
    <source>
        <dbReference type="Proteomes" id="UP000327493"/>
    </source>
</evidence>
<name>A0A5J5CLP1_9PERO</name>
<evidence type="ECO:0000256" key="1">
    <source>
        <dbReference type="SAM" id="MobiDB-lite"/>
    </source>
</evidence>
<accession>A0A5J5CLP1</accession>
<feature type="domain" description="TRAPP14 N-terminal" evidence="2">
    <location>
        <begin position="215"/>
        <end position="301"/>
    </location>
</feature>
<dbReference type="InterPro" id="IPR055452">
    <property type="entry name" value="TRAPP14_C"/>
</dbReference>
<protein>
    <recommendedName>
        <fullName evidence="6">Microtubule-associated protein 11</fullName>
    </recommendedName>
</protein>
<feature type="domain" description="TRAPP14 N-terminal" evidence="2">
    <location>
        <begin position="6"/>
        <end position="179"/>
    </location>
</feature>
<feature type="region of interest" description="Disordered" evidence="1">
    <location>
        <begin position="86"/>
        <end position="147"/>
    </location>
</feature>
<comment type="caution">
    <text evidence="4">The sequence shown here is derived from an EMBL/GenBank/DDBJ whole genome shotgun (WGS) entry which is preliminary data.</text>
</comment>
<feature type="compositionally biased region" description="Acidic residues" evidence="1">
    <location>
        <begin position="100"/>
        <end position="110"/>
    </location>
</feature>
<dbReference type="InterPro" id="IPR055453">
    <property type="entry name" value="TRAPP14_N"/>
</dbReference>
<sequence>MMESQCEYFMYFPAAPISSLSDPAEYTTLPRRKHVYLGEIVQFLLVLRSRNTAVGRDDSSGGLPWKDLAGSLSALASVCVAESRQQRPSEYQADSHSTCSEDDGEEEPEERESGGEKPPDSNRTFKQCSPHLIHNSSARGGRQSGSGPVKAALVLNDQVVFCLTVSLDKLPVNTLKAKLRSPIHTFRQDLNTFKTQVSTIMHVLPPPSVQFQHMAILPNYNLSYLPMMPDGSVLIVDNVCESSRLPSMLSALEEQNFLFQLQLQDTAEEDSSEEIQMLLSLPSRYISSCYALPSIRLDRPRLVMTASCPRAVRPLEPFWVKYTLLNNLQDFLAVRLIWNSDSDRGGQQDPRAHPAVVCQSPLNNLGQCMKGSTLSFTVAFQILRTGLFELSQHMKLKLQFTASVSTPTVEVGSPLRNSPSSVRELLDRQSLGRSQSFSHQPQPRAHHVRSGSAMAHRSITPPAGSPAGRGQHPPPSQSLISLDKIAKRECKVLVLEPVQEAHSRYAAPYDLEKKICLPEAHTSVFGPSVQPPEHPPCALKATRCGRSDGRRSRGTLIGQRGGGVVRDERAQRRYVERLLIENSDYMP</sequence>
<dbReference type="InterPro" id="IPR031626">
    <property type="entry name" value="TRAPPC14"/>
</dbReference>
<proteinExistence type="predicted"/>